<accession>A0A0M0LH39</accession>
<dbReference type="GO" id="GO:0055085">
    <property type="term" value="P:transmembrane transport"/>
    <property type="evidence" value="ECO:0007669"/>
    <property type="project" value="UniProtKB-UniRule"/>
</dbReference>
<dbReference type="RefSeq" id="WP_053399553.1">
    <property type="nucleotide sequence ID" value="NZ_LILC01000002.1"/>
</dbReference>
<keyword evidence="9" id="KW-1185">Reference proteome</keyword>
<reference evidence="9" key="1">
    <citation type="submission" date="2015-08" db="EMBL/GenBank/DDBJ databases">
        <title>Fjat-14210 dsm16467.</title>
        <authorList>
            <person name="Liu B."/>
            <person name="Wang J."/>
            <person name="Zhu Y."/>
            <person name="Liu G."/>
            <person name="Chen Q."/>
            <person name="Chen Z."/>
            <person name="Lan J."/>
            <person name="Che J."/>
            <person name="Ge C."/>
            <person name="Shi H."/>
            <person name="Pan Z."/>
            <person name="Liu X."/>
        </authorList>
    </citation>
    <scope>NUCLEOTIDE SEQUENCE [LARGE SCALE GENOMIC DNA]</scope>
    <source>
        <strain evidence="9">DSM 16467</strain>
    </source>
</reference>
<name>A0A0M0LH39_9BACI</name>
<dbReference type="AlphaFoldDB" id="A0A0M0LH39"/>
<keyword evidence="4" id="KW-1133">Transmembrane helix</keyword>
<dbReference type="PIRSF" id="PIRSF018968">
    <property type="entry name" value="ABC_permease_BceB"/>
    <property type="match status" value="1"/>
</dbReference>
<dbReference type="InterPro" id="IPR027022">
    <property type="entry name" value="ABC_permease_BceB-typ"/>
</dbReference>
<comment type="subcellular location">
    <subcellularLocation>
        <location evidence="1 6">Cell membrane</location>
        <topology evidence="1 6">Multi-pass membrane protein</topology>
    </subcellularLocation>
</comment>
<dbReference type="Pfam" id="PF02687">
    <property type="entry name" value="FtsX"/>
    <property type="match status" value="1"/>
</dbReference>
<dbReference type="PANTHER" id="PTHR46795:SF3">
    <property type="entry name" value="ABC TRANSPORTER PERMEASE"/>
    <property type="match status" value="1"/>
</dbReference>
<keyword evidence="5" id="KW-0472">Membrane</keyword>
<comment type="caution">
    <text evidence="8">The sequence shown here is derived from an EMBL/GenBank/DDBJ whole genome shotgun (WGS) entry which is preliminary data.</text>
</comment>
<dbReference type="GO" id="GO:0005886">
    <property type="term" value="C:plasma membrane"/>
    <property type="evidence" value="ECO:0007669"/>
    <property type="project" value="UniProtKB-SubCell"/>
</dbReference>
<keyword evidence="2 6" id="KW-1003">Cell membrane</keyword>
<evidence type="ECO:0000256" key="6">
    <source>
        <dbReference type="PIRNR" id="PIRNR018968"/>
    </source>
</evidence>
<dbReference type="EMBL" id="LILC01000002">
    <property type="protein sequence ID" value="KOO50400.1"/>
    <property type="molecule type" value="Genomic_DNA"/>
</dbReference>
<feature type="domain" description="ABC3 transporter permease C-terminal" evidence="7">
    <location>
        <begin position="62"/>
        <end position="177"/>
    </location>
</feature>
<proteinExistence type="inferred from homology"/>
<gene>
    <name evidence="8" type="ORF">AMD01_01185</name>
</gene>
<evidence type="ECO:0000256" key="3">
    <source>
        <dbReference type="ARBA" id="ARBA00022692"/>
    </source>
</evidence>
<dbReference type="InterPro" id="IPR003838">
    <property type="entry name" value="ABC3_permease_C"/>
</dbReference>
<evidence type="ECO:0000256" key="4">
    <source>
        <dbReference type="ARBA" id="ARBA00022989"/>
    </source>
</evidence>
<evidence type="ECO:0000256" key="5">
    <source>
        <dbReference type="ARBA" id="ARBA00023136"/>
    </source>
</evidence>
<dbReference type="OrthoDB" id="1937696at2"/>
<comment type="similarity">
    <text evidence="6">Belongs to the ABC-4 integral membrane protein family.</text>
</comment>
<evidence type="ECO:0000313" key="9">
    <source>
        <dbReference type="Proteomes" id="UP000037558"/>
    </source>
</evidence>
<dbReference type="Proteomes" id="UP000037558">
    <property type="component" value="Unassembled WGS sequence"/>
</dbReference>
<evidence type="ECO:0000259" key="7">
    <source>
        <dbReference type="Pfam" id="PF02687"/>
    </source>
</evidence>
<dbReference type="PANTHER" id="PTHR46795">
    <property type="entry name" value="ABC TRANSPORTER PERMEASE-RELATED-RELATED"/>
    <property type="match status" value="1"/>
</dbReference>
<keyword evidence="6" id="KW-0813">Transport</keyword>
<dbReference type="PATRIC" id="fig|284581.3.peg.489"/>
<evidence type="ECO:0000256" key="1">
    <source>
        <dbReference type="ARBA" id="ARBA00004651"/>
    </source>
</evidence>
<dbReference type="STRING" id="284581.AMD01_01185"/>
<dbReference type="InterPro" id="IPR052536">
    <property type="entry name" value="ABC-4_Integral_Memb_Prot"/>
</dbReference>
<organism evidence="8 9">
    <name type="scientific">Priestia koreensis</name>
    <dbReference type="NCBI Taxonomy" id="284581"/>
    <lineage>
        <taxon>Bacteria</taxon>
        <taxon>Bacillati</taxon>
        <taxon>Bacillota</taxon>
        <taxon>Bacilli</taxon>
        <taxon>Bacillales</taxon>
        <taxon>Bacillaceae</taxon>
        <taxon>Priestia</taxon>
    </lineage>
</organism>
<evidence type="ECO:0000256" key="2">
    <source>
        <dbReference type="ARBA" id="ARBA00022475"/>
    </source>
</evidence>
<keyword evidence="3" id="KW-0812">Transmembrane</keyword>
<evidence type="ECO:0000313" key="8">
    <source>
        <dbReference type="EMBL" id="KOO50400.1"/>
    </source>
</evidence>
<protein>
    <recommendedName>
        <fullName evidence="7">ABC3 transporter permease C-terminal domain-containing protein</fullName>
    </recommendedName>
</protein>
<sequence>MNMRELAWNNVRRNFQVYWSYFISSSFSVMIFGLCALFMFHPEIESGTVKEIGKYAMYSAEVIIFIFSFLFVTYSVAAYLRLRSKQLGVLTILGAKPRQIRNMLFLENFLLGLASILFGMGMALLLSKLFYLASGKFLDLNTLSFYMDWKPLVLTMGSFFVLFLVVSMFTPYFVRSKKIIALLSESSKPRHFKKANLFFVLVAIATLGYGYSRAIFINGQLDIVKDFLVIVGLVTIGTYFFFSQFLIFLFQKIQKSPGIKANGERMLTVSGLSFRLKDHARTFFLMTMVLTVAFCSIGTFSAIQSYAENIKSFYPTEINYLSLPGNKNEEKHMNLIRKDIAKDKLTYQAFDGEIRVMQTSVAKTTLVMSGFEFNKLRKIQGKKPVDVRSGSVLYYRNFSSTYQGDTVRFYTGNSGIAKTIQSRSNIAPIVANNPNVGAMLVVADADMKEFSGIQPDAHYYTYNVKDSQWKDTNNIAPSLVKMTSRSTEYSYTSVGVLYQMVRQAYNVMLLVSSLVGIIFFVTSASFLYFRLFTNFDEDVKQLTILRRIGLSASQQRSIITKQLAFQAFLPLIIAMIHSSVAFVTLQTMYKEYGNIRTELAVVLGCFLMAQVVFFIWLRLHYMGKLNKAMGV</sequence>